<dbReference type="PANTHER" id="PTHR30154">
    <property type="entry name" value="LEUCINE-RESPONSIVE REGULATORY PROTEIN"/>
    <property type="match status" value="1"/>
</dbReference>
<dbReference type="Pfam" id="PF13404">
    <property type="entry name" value="HTH_AsnC-type"/>
    <property type="match status" value="1"/>
</dbReference>
<evidence type="ECO:0000259" key="4">
    <source>
        <dbReference type="PROSITE" id="PS50956"/>
    </source>
</evidence>
<dbReference type="RefSeq" id="WP_277831985.1">
    <property type="nucleotide sequence ID" value="NZ_JAAIVF010000002.1"/>
</dbReference>
<proteinExistence type="predicted"/>
<dbReference type="GO" id="GO:0043565">
    <property type="term" value="F:sequence-specific DNA binding"/>
    <property type="evidence" value="ECO:0007669"/>
    <property type="project" value="InterPro"/>
</dbReference>
<comment type="caution">
    <text evidence="5">The sequence shown here is derived from an EMBL/GenBank/DDBJ whole genome shotgun (WGS) entry which is preliminary data.</text>
</comment>
<reference evidence="5" key="1">
    <citation type="submission" date="2022-08" db="EMBL/GenBank/DDBJ databases">
        <title>Genome analysis of Corynebacteriales strain.</title>
        <authorList>
            <person name="Lee S.D."/>
        </authorList>
    </citation>
    <scope>NUCLEOTIDE SEQUENCE</scope>
    <source>
        <strain evidence="5">D3-21</strain>
    </source>
</reference>
<accession>A0A9X4LXE1</accession>
<keyword evidence="2" id="KW-0238">DNA-binding</keyword>
<dbReference type="PROSITE" id="PS50956">
    <property type="entry name" value="HTH_ASNC_2"/>
    <property type="match status" value="1"/>
</dbReference>
<keyword evidence="1" id="KW-0805">Transcription regulation</keyword>
<evidence type="ECO:0000256" key="3">
    <source>
        <dbReference type="ARBA" id="ARBA00023163"/>
    </source>
</evidence>
<dbReference type="InterPro" id="IPR036390">
    <property type="entry name" value="WH_DNA-bd_sf"/>
</dbReference>
<dbReference type="InterPro" id="IPR036388">
    <property type="entry name" value="WH-like_DNA-bd_sf"/>
</dbReference>
<name>A0A9X4LXE1_9ACTN</name>
<protein>
    <submittedName>
        <fullName evidence="5">Lrp/AsnC family transcriptional regulator</fullName>
    </submittedName>
</protein>
<feature type="domain" description="HTH asnC-type" evidence="4">
    <location>
        <begin position="8"/>
        <end position="69"/>
    </location>
</feature>
<evidence type="ECO:0000313" key="6">
    <source>
        <dbReference type="Proteomes" id="UP001152755"/>
    </source>
</evidence>
<dbReference type="InterPro" id="IPR000485">
    <property type="entry name" value="AsnC-type_HTH_dom"/>
</dbReference>
<dbReference type="PANTHER" id="PTHR30154:SF53">
    <property type="entry name" value="HTH-TYPE TRANSCRIPTIONAL REGULATOR LRPC"/>
    <property type="match status" value="1"/>
</dbReference>
<dbReference type="AlphaFoldDB" id="A0A9X4LXE1"/>
<dbReference type="SUPFAM" id="SSF46785">
    <property type="entry name" value="Winged helix' DNA-binding domain"/>
    <property type="match status" value="1"/>
</dbReference>
<dbReference type="InterPro" id="IPR019888">
    <property type="entry name" value="Tscrpt_reg_AsnC-like"/>
</dbReference>
<keyword evidence="6" id="KW-1185">Reference proteome</keyword>
<dbReference type="GO" id="GO:0043200">
    <property type="term" value="P:response to amino acid"/>
    <property type="evidence" value="ECO:0007669"/>
    <property type="project" value="TreeGrafter"/>
</dbReference>
<gene>
    <name evidence="5" type="ORF">NVS88_06035</name>
</gene>
<dbReference type="EMBL" id="JANRHA010000003">
    <property type="protein sequence ID" value="MDG3014115.1"/>
    <property type="molecule type" value="Genomic_DNA"/>
</dbReference>
<evidence type="ECO:0000256" key="1">
    <source>
        <dbReference type="ARBA" id="ARBA00023015"/>
    </source>
</evidence>
<organism evidence="5 6">
    <name type="scientific">Speluncibacter jeojiensis</name>
    <dbReference type="NCBI Taxonomy" id="2710754"/>
    <lineage>
        <taxon>Bacteria</taxon>
        <taxon>Bacillati</taxon>
        <taxon>Actinomycetota</taxon>
        <taxon>Actinomycetes</taxon>
        <taxon>Mycobacteriales</taxon>
        <taxon>Speluncibacteraceae</taxon>
        <taxon>Speluncibacter</taxon>
    </lineage>
</organism>
<dbReference type="Proteomes" id="UP001152755">
    <property type="component" value="Unassembled WGS sequence"/>
</dbReference>
<dbReference type="InterPro" id="IPR011008">
    <property type="entry name" value="Dimeric_a/b-barrel"/>
</dbReference>
<evidence type="ECO:0000256" key="2">
    <source>
        <dbReference type="ARBA" id="ARBA00023125"/>
    </source>
</evidence>
<keyword evidence="3" id="KW-0804">Transcription</keyword>
<dbReference type="PRINTS" id="PR00033">
    <property type="entry name" value="HTHASNC"/>
</dbReference>
<sequence>MTHVGDGLDQVDQQLVDELLSNGRAKLSDLGAKVMLSASAVHARLHRLEATGVIEGYRAVINPEKLGFAVSAFVAVTPTDPADHADLAEKLVKYPEVETCYSLAGTADYLMLVRVASATALGEFLSEIRTALRVNSQAGVITKSCSASPR</sequence>
<dbReference type="SMART" id="SM00344">
    <property type="entry name" value="HTH_ASNC"/>
    <property type="match status" value="1"/>
</dbReference>
<dbReference type="SUPFAM" id="SSF54909">
    <property type="entry name" value="Dimeric alpha+beta barrel"/>
    <property type="match status" value="1"/>
</dbReference>
<dbReference type="GO" id="GO:0005829">
    <property type="term" value="C:cytosol"/>
    <property type="evidence" value="ECO:0007669"/>
    <property type="project" value="TreeGrafter"/>
</dbReference>
<evidence type="ECO:0000313" key="5">
    <source>
        <dbReference type="EMBL" id="MDG3014115.1"/>
    </source>
</evidence>
<dbReference type="Gene3D" id="1.10.10.10">
    <property type="entry name" value="Winged helix-like DNA-binding domain superfamily/Winged helix DNA-binding domain"/>
    <property type="match status" value="1"/>
</dbReference>
<dbReference type="Gene3D" id="3.30.70.920">
    <property type="match status" value="1"/>
</dbReference>
<dbReference type="Pfam" id="PF01037">
    <property type="entry name" value="AsnC_trans_reg"/>
    <property type="match status" value="1"/>
</dbReference>
<dbReference type="InterPro" id="IPR019887">
    <property type="entry name" value="Tscrpt_reg_AsnC/Lrp_C"/>
</dbReference>